<proteinExistence type="inferred from homology"/>
<dbReference type="HAMAP" id="MF_00060">
    <property type="entry name" value="SurE"/>
    <property type="match status" value="1"/>
</dbReference>
<dbReference type="RefSeq" id="WP_256312335.1">
    <property type="nucleotide sequence ID" value="NZ_CP172320.1"/>
</dbReference>
<dbReference type="InterPro" id="IPR030048">
    <property type="entry name" value="SurE"/>
</dbReference>
<gene>
    <name evidence="7 9" type="primary">surE</name>
    <name evidence="9" type="ORF">NE686_16230</name>
</gene>
<reference evidence="9 10" key="1">
    <citation type="submission" date="2022-06" db="EMBL/GenBank/DDBJ databases">
        <title>Isolation of gut microbiota from human fecal samples.</title>
        <authorList>
            <person name="Pamer E.G."/>
            <person name="Barat B."/>
            <person name="Waligurski E."/>
            <person name="Medina S."/>
            <person name="Paddock L."/>
            <person name="Mostad J."/>
        </authorList>
    </citation>
    <scope>NUCLEOTIDE SEQUENCE [LARGE SCALE GENOMIC DNA]</scope>
    <source>
        <strain evidence="9 10">DFI.7.95</strain>
    </source>
</reference>
<dbReference type="PANTHER" id="PTHR30457:SF12">
    <property type="entry name" value="5'_3'-NUCLEOTIDASE SURE"/>
    <property type="match status" value="1"/>
</dbReference>
<evidence type="ECO:0000256" key="5">
    <source>
        <dbReference type="ARBA" id="ARBA00022741"/>
    </source>
</evidence>
<dbReference type="EC" id="3.1.3.5" evidence="7"/>
<feature type="binding site" evidence="7">
    <location>
        <position position="8"/>
    </location>
    <ligand>
        <name>a divalent metal cation</name>
        <dbReference type="ChEBI" id="CHEBI:60240"/>
    </ligand>
</feature>
<evidence type="ECO:0000256" key="7">
    <source>
        <dbReference type="HAMAP-Rule" id="MF_00060"/>
    </source>
</evidence>
<name>A0ABT1SE32_9FIRM</name>
<evidence type="ECO:0000256" key="1">
    <source>
        <dbReference type="ARBA" id="ARBA00000815"/>
    </source>
</evidence>
<dbReference type="NCBIfam" id="NF010543">
    <property type="entry name" value="PRK13933.1"/>
    <property type="match status" value="1"/>
</dbReference>
<comment type="catalytic activity">
    <reaction evidence="1 7">
        <text>a ribonucleoside 5'-phosphate + H2O = a ribonucleoside + phosphate</text>
        <dbReference type="Rhea" id="RHEA:12484"/>
        <dbReference type="ChEBI" id="CHEBI:15377"/>
        <dbReference type="ChEBI" id="CHEBI:18254"/>
        <dbReference type="ChEBI" id="CHEBI:43474"/>
        <dbReference type="ChEBI" id="CHEBI:58043"/>
        <dbReference type="EC" id="3.1.3.5"/>
    </reaction>
</comment>
<keyword evidence="6 7" id="KW-0378">Hydrolase</keyword>
<organism evidence="9 10">
    <name type="scientific">Tissierella carlieri</name>
    <dbReference type="NCBI Taxonomy" id="689904"/>
    <lineage>
        <taxon>Bacteria</taxon>
        <taxon>Bacillati</taxon>
        <taxon>Bacillota</taxon>
        <taxon>Tissierellia</taxon>
        <taxon>Tissierellales</taxon>
        <taxon>Tissierellaceae</taxon>
        <taxon>Tissierella</taxon>
    </lineage>
</organism>
<dbReference type="GO" id="GO:0008253">
    <property type="term" value="F:5'-nucleotidase activity"/>
    <property type="evidence" value="ECO:0007669"/>
    <property type="project" value="UniProtKB-EC"/>
</dbReference>
<keyword evidence="3 7" id="KW-0963">Cytoplasm</keyword>
<dbReference type="EMBL" id="JANGAC010000014">
    <property type="protein sequence ID" value="MCQ4924652.1"/>
    <property type="molecule type" value="Genomic_DNA"/>
</dbReference>
<comment type="subcellular location">
    <subcellularLocation>
        <location evidence="7">Cytoplasm</location>
    </subcellularLocation>
</comment>
<evidence type="ECO:0000313" key="9">
    <source>
        <dbReference type="EMBL" id="MCQ4924652.1"/>
    </source>
</evidence>
<evidence type="ECO:0000313" key="10">
    <source>
        <dbReference type="Proteomes" id="UP001524478"/>
    </source>
</evidence>
<evidence type="ECO:0000256" key="6">
    <source>
        <dbReference type="ARBA" id="ARBA00022801"/>
    </source>
</evidence>
<protein>
    <recommendedName>
        <fullName evidence="7">5'-nucleotidase SurE</fullName>
        <ecNumber evidence="7">3.1.3.5</ecNumber>
    </recommendedName>
    <alternativeName>
        <fullName evidence="7">Nucleoside 5'-monophosphate phosphohydrolase</fullName>
    </alternativeName>
</protein>
<dbReference type="SUPFAM" id="SSF64167">
    <property type="entry name" value="SurE-like"/>
    <property type="match status" value="1"/>
</dbReference>
<comment type="similarity">
    <text evidence="2 7">Belongs to the SurE nucleotidase family.</text>
</comment>
<evidence type="ECO:0000256" key="3">
    <source>
        <dbReference type="ARBA" id="ARBA00022490"/>
    </source>
</evidence>
<comment type="caution">
    <text evidence="9">The sequence shown here is derived from an EMBL/GenBank/DDBJ whole genome shotgun (WGS) entry which is preliminary data.</text>
</comment>
<dbReference type="GO" id="GO:0008254">
    <property type="term" value="F:3'-nucleotidase activity"/>
    <property type="evidence" value="ECO:0007669"/>
    <property type="project" value="UniProtKB-EC"/>
</dbReference>
<dbReference type="Pfam" id="PF01975">
    <property type="entry name" value="SurE"/>
    <property type="match status" value="1"/>
</dbReference>
<evidence type="ECO:0000256" key="4">
    <source>
        <dbReference type="ARBA" id="ARBA00022723"/>
    </source>
</evidence>
<accession>A0ABT1SE32</accession>
<feature type="binding site" evidence="7">
    <location>
        <position position="96"/>
    </location>
    <ligand>
        <name>a divalent metal cation</name>
        <dbReference type="ChEBI" id="CHEBI:60240"/>
    </ligand>
</feature>
<dbReference type="PANTHER" id="PTHR30457">
    <property type="entry name" value="5'-NUCLEOTIDASE SURE"/>
    <property type="match status" value="1"/>
</dbReference>
<feature type="binding site" evidence="7">
    <location>
        <position position="9"/>
    </location>
    <ligand>
        <name>a divalent metal cation</name>
        <dbReference type="ChEBI" id="CHEBI:60240"/>
    </ligand>
</feature>
<evidence type="ECO:0000256" key="2">
    <source>
        <dbReference type="ARBA" id="ARBA00011062"/>
    </source>
</evidence>
<sequence length="249" mass="27740">MRILLTNDDGIMAEGIYTLAKELEKDHEVIIVAPEIQRSAQSHAITLFQPLVVKEVQLEGLKSKAYSISGTPADCVRAGLEILTDGPIDMVFSGINIGLNSGMDILYSGTVSAAIEANIYKIPSIAVSAELVDGNAKFDIAAKYAKKILEDSKDKLSKSNLVLNINTPYKEEDDILGIKVCKIGGVIYDYYFMDHNEKGEKILKLKGRRETEIEEDTDRYYLQQGYVTVTPLHYDLTNFKLLEEVKGWI</sequence>
<dbReference type="NCBIfam" id="TIGR00087">
    <property type="entry name" value="surE"/>
    <property type="match status" value="1"/>
</dbReference>
<dbReference type="InterPro" id="IPR036523">
    <property type="entry name" value="SurE-like_sf"/>
</dbReference>
<dbReference type="Proteomes" id="UP001524478">
    <property type="component" value="Unassembled WGS sequence"/>
</dbReference>
<dbReference type="InterPro" id="IPR002828">
    <property type="entry name" value="SurE-like_Pase/nucleotidase"/>
</dbReference>
<feature type="binding site" evidence="7">
    <location>
        <position position="39"/>
    </location>
    <ligand>
        <name>a divalent metal cation</name>
        <dbReference type="ChEBI" id="CHEBI:60240"/>
    </ligand>
</feature>
<dbReference type="Gene3D" id="3.40.1210.10">
    <property type="entry name" value="Survival protein SurE-like phosphatase/nucleotidase"/>
    <property type="match status" value="1"/>
</dbReference>
<feature type="domain" description="Survival protein SurE-like phosphatase/nucleotidase" evidence="8">
    <location>
        <begin position="3"/>
        <end position="185"/>
    </location>
</feature>
<keyword evidence="10" id="KW-1185">Reference proteome</keyword>
<keyword evidence="4 7" id="KW-0479">Metal-binding</keyword>
<comment type="function">
    <text evidence="7">Nucleotidase that shows phosphatase activity on nucleoside 5'-monophosphates.</text>
</comment>
<keyword evidence="5 7" id="KW-0547">Nucleotide-binding</keyword>
<comment type="cofactor">
    <cofactor evidence="7">
        <name>a divalent metal cation</name>
        <dbReference type="ChEBI" id="CHEBI:60240"/>
    </cofactor>
    <text evidence="7">Binds 1 divalent metal cation per subunit.</text>
</comment>
<evidence type="ECO:0000259" key="8">
    <source>
        <dbReference type="Pfam" id="PF01975"/>
    </source>
</evidence>